<keyword evidence="1" id="KW-0812">Transmembrane</keyword>
<dbReference type="RefSeq" id="WP_022636893.1">
    <property type="nucleotide sequence ID" value="NZ_ASJR01000011.1"/>
</dbReference>
<protein>
    <recommendedName>
        <fullName evidence="2">Mce/MlaD domain-containing protein</fullName>
    </recommendedName>
</protein>
<dbReference type="PANTHER" id="PTHR33371:SF4">
    <property type="entry name" value="INTERMEMBRANE PHOSPHOLIPID TRANSPORT SYSTEM BINDING PROTEIN MLAD"/>
    <property type="match status" value="1"/>
</dbReference>
<dbReference type="OrthoDB" id="9774928at2"/>
<keyword evidence="1" id="KW-1133">Transmembrane helix</keyword>
<comment type="caution">
    <text evidence="3">The sequence shown here is derived from an EMBL/GenBank/DDBJ whole genome shotgun (WGS) entry which is preliminary data.</text>
</comment>
<gene>
    <name evidence="3" type="ORF">CALK_1436a</name>
</gene>
<organism evidence="3 4">
    <name type="scientific">Chitinivibrio alkaliphilus ACht1</name>
    <dbReference type="NCBI Taxonomy" id="1313304"/>
    <lineage>
        <taxon>Bacteria</taxon>
        <taxon>Pseudomonadati</taxon>
        <taxon>Fibrobacterota</taxon>
        <taxon>Chitinivibrionia</taxon>
        <taxon>Chitinivibrionales</taxon>
        <taxon>Chitinivibrionaceae</taxon>
        <taxon>Chitinivibrio</taxon>
    </lineage>
</organism>
<evidence type="ECO:0000313" key="3">
    <source>
        <dbReference type="EMBL" id="ERP31574.1"/>
    </source>
</evidence>
<accession>U7D4Y0</accession>
<sequence length="314" mass="34833">MQRRKSDFSVGLIIIFALITLFAGVVFLKDVNLGTRHVTYTGLFSNIGGLQVGDPVSVNGVKMGSVRKVYLRDARVAVVFALEEGVAFTNKSQITVKNVGLLGERNLEVTLSPHGERYSPNTERDTTFVDGRFDSGIAEAIGMFGDILQQATGLVDTVEFLVSNTVASPEFLSFFDTQLQRVDGITEKTEAILGENQGDIGHIITNLRTTTETVRHIARDNEENIHAITENFSLFSERVLSLEKQLDTTMHNIFDITEAVNSKEGTVGQLIHESDLAEQLHATLHSLDSLVQVIDDDGLKLLIRMGTRRRWERE</sequence>
<dbReference type="Proteomes" id="UP000017148">
    <property type="component" value="Unassembled WGS sequence"/>
</dbReference>
<dbReference type="PANTHER" id="PTHR33371">
    <property type="entry name" value="INTERMEMBRANE PHOSPHOLIPID TRANSPORT SYSTEM BINDING PROTEIN MLAD-RELATED"/>
    <property type="match status" value="1"/>
</dbReference>
<keyword evidence="4" id="KW-1185">Reference proteome</keyword>
<dbReference type="Pfam" id="PF02470">
    <property type="entry name" value="MlaD"/>
    <property type="match status" value="1"/>
</dbReference>
<dbReference type="AlphaFoldDB" id="U7D4Y0"/>
<feature type="transmembrane region" description="Helical" evidence="1">
    <location>
        <begin position="7"/>
        <end position="28"/>
    </location>
</feature>
<reference evidence="3 4" key="1">
    <citation type="journal article" date="2013" name="Environ. Microbiol.">
        <title>Genome analysis of Chitinivibrio alkaliphilus gen. nov., sp. nov., a novel extremely haloalkaliphilic anaerobic chitinolytic bacterium from the candidate phylum Termite Group 3.</title>
        <authorList>
            <person name="Sorokin D.Y."/>
            <person name="Gumerov V.M."/>
            <person name="Rakitin A.L."/>
            <person name="Beletsky A.V."/>
            <person name="Damste J.S."/>
            <person name="Muyzer G."/>
            <person name="Mardanov A.V."/>
            <person name="Ravin N.V."/>
        </authorList>
    </citation>
    <scope>NUCLEOTIDE SEQUENCE [LARGE SCALE GENOMIC DNA]</scope>
    <source>
        <strain evidence="3 4">ACht1</strain>
    </source>
</reference>
<dbReference type="EMBL" id="ASJR01000011">
    <property type="protein sequence ID" value="ERP31574.1"/>
    <property type="molecule type" value="Genomic_DNA"/>
</dbReference>
<name>U7D4Y0_9BACT</name>
<evidence type="ECO:0000256" key="1">
    <source>
        <dbReference type="SAM" id="Phobius"/>
    </source>
</evidence>
<dbReference type="STRING" id="1313304.CALK_1436a"/>
<dbReference type="InterPro" id="IPR052336">
    <property type="entry name" value="MlaD_Phospholipid_Transporter"/>
</dbReference>
<keyword evidence="1" id="KW-0472">Membrane</keyword>
<dbReference type="eggNOG" id="COG1463">
    <property type="taxonomic scope" value="Bacteria"/>
</dbReference>
<dbReference type="InterPro" id="IPR003399">
    <property type="entry name" value="Mce/MlaD"/>
</dbReference>
<evidence type="ECO:0000259" key="2">
    <source>
        <dbReference type="Pfam" id="PF02470"/>
    </source>
</evidence>
<proteinExistence type="predicted"/>
<evidence type="ECO:0000313" key="4">
    <source>
        <dbReference type="Proteomes" id="UP000017148"/>
    </source>
</evidence>
<feature type="domain" description="Mce/MlaD" evidence="2">
    <location>
        <begin position="37"/>
        <end position="110"/>
    </location>
</feature>